<dbReference type="PANTHER" id="PTHR35936:SF18">
    <property type="entry name" value="L-CYSTINE-BINDING PROTEIN TCYJ"/>
    <property type="match status" value="1"/>
</dbReference>
<keyword evidence="3" id="KW-0449">Lipoprotein</keyword>
<dbReference type="CDD" id="cd13626">
    <property type="entry name" value="PBP2_Cystine_like"/>
    <property type="match status" value="1"/>
</dbReference>
<comment type="caution">
    <text evidence="6">The sequence shown here is derived from an EMBL/GenBank/DDBJ whole genome shotgun (WGS) entry which is preliminary data.</text>
</comment>
<dbReference type="PANTHER" id="PTHR35936">
    <property type="entry name" value="MEMBRANE-BOUND LYTIC MUREIN TRANSGLYCOSYLASE F"/>
    <property type="match status" value="1"/>
</dbReference>
<evidence type="ECO:0000256" key="3">
    <source>
        <dbReference type="ARBA" id="ARBA00023288"/>
    </source>
</evidence>
<keyword evidence="2" id="KW-0564">Palmitate</keyword>
<feature type="domain" description="Solute-binding protein family 3/N-terminal" evidence="5">
    <location>
        <begin position="43"/>
        <end position="269"/>
    </location>
</feature>
<dbReference type="PROSITE" id="PS51257">
    <property type="entry name" value="PROKAR_LIPOPROTEIN"/>
    <property type="match status" value="1"/>
</dbReference>
<evidence type="ECO:0000259" key="5">
    <source>
        <dbReference type="SMART" id="SM00062"/>
    </source>
</evidence>
<protein>
    <submittedName>
        <fullName evidence="6">Transporter substrate-binding domain-containing protein</fullName>
    </submittedName>
</protein>
<reference evidence="6 7" key="1">
    <citation type="submission" date="2019-05" db="EMBL/GenBank/DDBJ databases">
        <title>Psychrobacillus vulpis sp. nov., a new species isolated from feces of a red fox that inhabits in The Tablas de Daimiel Natural Park, Albacete, Spain.</title>
        <authorList>
            <person name="Rodriguez M."/>
            <person name="Reina J.C."/>
            <person name="Bejar V."/>
            <person name="Llamas I."/>
        </authorList>
    </citation>
    <scope>NUCLEOTIDE SEQUENCE [LARGE SCALE GENOMIC DNA]</scope>
    <source>
        <strain evidence="6 7">NEAU-3TGS17</strain>
    </source>
</reference>
<sequence length="274" mass="30470">MKRGYNLKKVLTLLLLLAVALLGACSSNEASSKTSDGKSDVQKIIVGTGTQFPNICFLDEEGNLTGYDVELVRAIDEKLEEYEFEFKTMDFSNLLLSLETNKIDFIAHQMEVNEERQEKFLFNEVPYNVFPLKVTVHQDNGSIQSIDDLAGKKIATTATSNAAVYIEKYNKENNLGAEIIYTSSSSDIVNQLRTGRVDATISTPFAADFLNEQSDAQQKVVGDTLLNSNVYFLLQKGNTTLQKRIDEALTELKEDGTVSALSNEWLGADYSVEF</sequence>
<dbReference type="AlphaFoldDB" id="A0A544SX53"/>
<evidence type="ECO:0000256" key="1">
    <source>
        <dbReference type="ARBA" id="ARBA00022729"/>
    </source>
</evidence>
<dbReference type="Pfam" id="PF00497">
    <property type="entry name" value="SBP_bac_3"/>
    <property type="match status" value="1"/>
</dbReference>
<gene>
    <name evidence="6" type="ORF">FG382_18450</name>
</gene>
<evidence type="ECO:0000313" key="6">
    <source>
        <dbReference type="EMBL" id="TQR09727.1"/>
    </source>
</evidence>
<dbReference type="Gene3D" id="3.40.190.10">
    <property type="entry name" value="Periplasmic binding protein-like II"/>
    <property type="match status" value="2"/>
</dbReference>
<dbReference type="OrthoDB" id="8613538at2"/>
<proteinExistence type="predicted"/>
<evidence type="ECO:0000256" key="2">
    <source>
        <dbReference type="ARBA" id="ARBA00023139"/>
    </source>
</evidence>
<organism evidence="6 7">
    <name type="scientific">Psychrobacillus lasiicapitis</name>
    <dbReference type="NCBI Taxonomy" id="1636719"/>
    <lineage>
        <taxon>Bacteria</taxon>
        <taxon>Bacillati</taxon>
        <taxon>Bacillota</taxon>
        <taxon>Bacilli</taxon>
        <taxon>Bacillales</taxon>
        <taxon>Bacillaceae</taxon>
        <taxon>Psychrobacillus</taxon>
    </lineage>
</organism>
<feature type="signal peptide" evidence="4">
    <location>
        <begin position="1"/>
        <end position="30"/>
    </location>
</feature>
<dbReference type="SUPFAM" id="SSF53850">
    <property type="entry name" value="Periplasmic binding protein-like II"/>
    <property type="match status" value="1"/>
</dbReference>
<accession>A0A544SX53</accession>
<dbReference type="Proteomes" id="UP000317316">
    <property type="component" value="Unassembled WGS sequence"/>
</dbReference>
<dbReference type="SMART" id="SM00062">
    <property type="entry name" value="PBPb"/>
    <property type="match status" value="1"/>
</dbReference>
<evidence type="ECO:0000313" key="7">
    <source>
        <dbReference type="Proteomes" id="UP000317316"/>
    </source>
</evidence>
<feature type="chain" id="PRO_5039442496" evidence="4">
    <location>
        <begin position="31"/>
        <end position="274"/>
    </location>
</feature>
<name>A0A544SX53_9BACI</name>
<dbReference type="EMBL" id="VDGH01000012">
    <property type="protein sequence ID" value="TQR09727.1"/>
    <property type="molecule type" value="Genomic_DNA"/>
</dbReference>
<dbReference type="InterPro" id="IPR001638">
    <property type="entry name" value="Solute-binding_3/MltF_N"/>
</dbReference>
<evidence type="ECO:0000256" key="4">
    <source>
        <dbReference type="SAM" id="SignalP"/>
    </source>
</evidence>
<keyword evidence="1 4" id="KW-0732">Signal</keyword>
<keyword evidence="7" id="KW-1185">Reference proteome</keyword>